<sequence>MSELRSVQAGPAAGTGAVPDGGTAEEVVLETHPRGAATARALVQRLVAPHAPHGTVETAVLLTSELATNAVLHAQGEVVVRVQVGPDLLTVTVTDTSPRTPALRTPRLDATGGRGLVLVEALSSRWGSRLVRGGKAVWFELALPAR</sequence>
<dbReference type="InterPro" id="IPR050267">
    <property type="entry name" value="Anti-sigma-factor_SerPK"/>
</dbReference>
<feature type="domain" description="Histidine kinase/HSP90-like ATPase" evidence="3">
    <location>
        <begin position="32"/>
        <end position="139"/>
    </location>
</feature>
<keyword evidence="1" id="KW-0723">Serine/threonine-protein kinase</keyword>
<organism evidence="4 5">
    <name type="scientific">Pseudokineococcus lusitanus</name>
    <dbReference type="NCBI Taxonomy" id="763993"/>
    <lineage>
        <taxon>Bacteria</taxon>
        <taxon>Bacillati</taxon>
        <taxon>Actinomycetota</taxon>
        <taxon>Actinomycetes</taxon>
        <taxon>Kineosporiales</taxon>
        <taxon>Kineosporiaceae</taxon>
        <taxon>Pseudokineococcus</taxon>
    </lineage>
</organism>
<reference evidence="4 5" key="1">
    <citation type="journal article" date="2015" name="Stand. Genomic Sci.">
        <title>Genomic Encyclopedia of Bacterial and Archaeal Type Strains, Phase III: the genomes of soil and plant-associated and newly described type strains.</title>
        <authorList>
            <person name="Whitman W.B."/>
            <person name="Woyke T."/>
            <person name="Klenk H.P."/>
            <person name="Zhou Y."/>
            <person name="Lilburn T.G."/>
            <person name="Beck B.J."/>
            <person name="De Vos P."/>
            <person name="Vandamme P."/>
            <person name="Eisen J.A."/>
            <person name="Garrity G."/>
            <person name="Hugenholtz P."/>
            <person name="Kyrpides N.C."/>
        </authorList>
    </citation>
    <scope>NUCLEOTIDE SEQUENCE [LARGE SCALE GENOMIC DNA]</scope>
    <source>
        <strain evidence="4 5">CECT 7306</strain>
    </source>
</reference>
<keyword evidence="4" id="KW-0808">Transferase</keyword>
<dbReference type="GO" id="GO:0004674">
    <property type="term" value="F:protein serine/threonine kinase activity"/>
    <property type="evidence" value="ECO:0007669"/>
    <property type="project" value="UniProtKB-KW"/>
</dbReference>
<keyword evidence="4" id="KW-0418">Kinase</keyword>
<dbReference type="OrthoDB" id="3852626at2"/>
<dbReference type="PANTHER" id="PTHR35526:SF3">
    <property type="entry name" value="ANTI-SIGMA-F FACTOR RSBW"/>
    <property type="match status" value="1"/>
</dbReference>
<dbReference type="InterPro" id="IPR036890">
    <property type="entry name" value="HATPase_C_sf"/>
</dbReference>
<evidence type="ECO:0000256" key="2">
    <source>
        <dbReference type="SAM" id="MobiDB-lite"/>
    </source>
</evidence>
<dbReference type="Proteomes" id="UP000276232">
    <property type="component" value="Unassembled WGS sequence"/>
</dbReference>
<evidence type="ECO:0000259" key="3">
    <source>
        <dbReference type="Pfam" id="PF13581"/>
    </source>
</evidence>
<dbReference type="InterPro" id="IPR003594">
    <property type="entry name" value="HATPase_dom"/>
</dbReference>
<dbReference type="PANTHER" id="PTHR35526">
    <property type="entry name" value="ANTI-SIGMA-F FACTOR RSBW-RELATED"/>
    <property type="match status" value="1"/>
</dbReference>
<dbReference type="InParanoid" id="A0A3N1HT00"/>
<protein>
    <submittedName>
        <fullName evidence="4">Histidine kinase-like protein</fullName>
    </submittedName>
</protein>
<name>A0A3N1HT00_9ACTN</name>
<dbReference type="Pfam" id="PF13581">
    <property type="entry name" value="HATPase_c_2"/>
    <property type="match status" value="1"/>
</dbReference>
<accession>A0A3N1HT00</accession>
<proteinExistence type="predicted"/>
<feature type="region of interest" description="Disordered" evidence="2">
    <location>
        <begin position="1"/>
        <end position="21"/>
    </location>
</feature>
<dbReference type="CDD" id="cd16936">
    <property type="entry name" value="HATPase_RsbW-like"/>
    <property type="match status" value="1"/>
</dbReference>
<gene>
    <name evidence="4" type="ORF">EDC03_0263</name>
</gene>
<dbReference type="Gene3D" id="3.30.565.10">
    <property type="entry name" value="Histidine kinase-like ATPase, C-terminal domain"/>
    <property type="match status" value="1"/>
</dbReference>
<keyword evidence="5" id="KW-1185">Reference proteome</keyword>
<evidence type="ECO:0000313" key="4">
    <source>
        <dbReference type="EMBL" id="ROP45658.1"/>
    </source>
</evidence>
<dbReference type="AlphaFoldDB" id="A0A3N1HT00"/>
<dbReference type="SUPFAM" id="SSF55874">
    <property type="entry name" value="ATPase domain of HSP90 chaperone/DNA topoisomerase II/histidine kinase"/>
    <property type="match status" value="1"/>
</dbReference>
<comment type="caution">
    <text evidence="4">The sequence shown here is derived from an EMBL/GenBank/DDBJ whole genome shotgun (WGS) entry which is preliminary data.</text>
</comment>
<dbReference type="RefSeq" id="WP_158674159.1">
    <property type="nucleotide sequence ID" value="NZ_RJKN01000001.1"/>
</dbReference>
<dbReference type="EMBL" id="RJKN01000001">
    <property type="protein sequence ID" value="ROP45658.1"/>
    <property type="molecule type" value="Genomic_DNA"/>
</dbReference>
<evidence type="ECO:0000313" key="5">
    <source>
        <dbReference type="Proteomes" id="UP000276232"/>
    </source>
</evidence>
<evidence type="ECO:0000256" key="1">
    <source>
        <dbReference type="ARBA" id="ARBA00022527"/>
    </source>
</evidence>